<dbReference type="SMART" id="SM00382">
    <property type="entry name" value="AAA"/>
    <property type="match status" value="1"/>
</dbReference>
<dbReference type="SUPFAM" id="SSF52540">
    <property type="entry name" value="P-loop containing nucleoside triphosphate hydrolases"/>
    <property type="match status" value="1"/>
</dbReference>
<dbReference type="PROSITE" id="PS50893">
    <property type="entry name" value="ABC_TRANSPORTER_2"/>
    <property type="match status" value="1"/>
</dbReference>
<dbReference type="GO" id="GO:0005524">
    <property type="term" value="F:ATP binding"/>
    <property type="evidence" value="ECO:0007669"/>
    <property type="project" value="UniProtKB-KW"/>
</dbReference>
<evidence type="ECO:0000256" key="1">
    <source>
        <dbReference type="ARBA" id="ARBA00004651"/>
    </source>
</evidence>
<dbReference type="Pfam" id="PF00664">
    <property type="entry name" value="ABC_membrane"/>
    <property type="match status" value="1"/>
</dbReference>
<dbReference type="InterPro" id="IPR017871">
    <property type="entry name" value="ABC_transporter-like_CS"/>
</dbReference>
<dbReference type="PANTHER" id="PTHR43394">
    <property type="entry name" value="ATP-DEPENDENT PERMEASE MDL1, MITOCHONDRIAL"/>
    <property type="match status" value="1"/>
</dbReference>
<keyword evidence="6 8" id="KW-1133">Transmembrane helix</keyword>
<dbReference type="GO" id="GO:0005886">
    <property type="term" value="C:plasma membrane"/>
    <property type="evidence" value="ECO:0007669"/>
    <property type="project" value="UniProtKB-SubCell"/>
</dbReference>
<dbReference type="InterPro" id="IPR036640">
    <property type="entry name" value="ABC1_TM_sf"/>
</dbReference>
<dbReference type="Gene3D" id="1.20.1560.10">
    <property type="entry name" value="ABC transporter type 1, transmembrane domain"/>
    <property type="match status" value="1"/>
</dbReference>
<keyword evidence="4" id="KW-0547">Nucleotide-binding</keyword>
<keyword evidence="7 8" id="KW-0472">Membrane</keyword>
<dbReference type="GO" id="GO:0015421">
    <property type="term" value="F:ABC-type oligopeptide transporter activity"/>
    <property type="evidence" value="ECO:0007669"/>
    <property type="project" value="TreeGrafter"/>
</dbReference>
<sequence length="589" mass="67366">MMKIKAWHVFACILDATGRYKLSIAFMLFLAICWAVDVSLHSFLQKLIIDRITDQPKNIFQAVGTPAILFVLLSFFMSTVFRLYEYLVSVKMIPEMRKYVGQRYISNLLKQSHTFFQDQFSGSLANKINDLTMYVPEIIQIVIDRFFSHFLMLIIATYTLWTVNPVFAYLMIGWTVFFIFLSLIIANRLTQLSDKWSECGSINTGRIVDILSNIMTVRLFARRKYEYAYMSAGFEDAAQAEQRLNWNYFWVWFAYGYSFVFTLALNMYFLLKKRELGVITVGDFALVISLNVGIVDVLWQLTWQFSQFTKCYGKISQALRVLLQPVEITDVADAKPLVVNRGIIKFQNVTFCYKAVDPLFKDLSVTIERGQKVGLVGYSGSGKTTFANLILRLYEVTDGKITIDDQSVKEVMLDTLYQSIGMIPQDPSLFHRTLRENISYGRPEATEAEIIEAAKKACAHDFISRLKEGYETMVGERGVKLSGGQRQRIAIARAILKDAPILILDEATSQLDSLTESYIQDSLLQAMHGKTAIVIAHRLSTLLRMDRILVFNKGQIVQDGSHEDLLNQDGLYKQLWSSQVGGFLPDRYH</sequence>
<dbReference type="HOGENOM" id="CLU_000604_84_3_5"/>
<dbReference type="OrthoDB" id="9808328at2"/>
<protein>
    <submittedName>
        <fullName evidence="11">ABC transporter permease</fullName>
    </submittedName>
</protein>
<dbReference type="InterPro" id="IPR003439">
    <property type="entry name" value="ABC_transporter-like_ATP-bd"/>
</dbReference>
<feature type="transmembrane region" description="Helical" evidence="8">
    <location>
        <begin position="167"/>
        <end position="186"/>
    </location>
</feature>
<evidence type="ECO:0000256" key="2">
    <source>
        <dbReference type="ARBA" id="ARBA00022448"/>
    </source>
</evidence>
<evidence type="ECO:0000256" key="3">
    <source>
        <dbReference type="ARBA" id="ARBA00022692"/>
    </source>
</evidence>
<evidence type="ECO:0000256" key="8">
    <source>
        <dbReference type="SAM" id="Phobius"/>
    </source>
</evidence>
<dbReference type="AlphaFoldDB" id="A0A077AVD5"/>
<keyword evidence="12" id="KW-1185">Reference proteome</keyword>
<evidence type="ECO:0000256" key="6">
    <source>
        <dbReference type="ARBA" id="ARBA00022989"/>
    </source>
</evidence>
<reference evidence="11 12" key="1">
    <citation type="submission" date="2014-07" db="EMBL/GenBank/DDBJ databases">
        <title>Comparative genomic insights into amoeba endosymbionts belonging to the families of Holosporaceae and Candidatus Midichloriaceae within Rickettsiales.</title>
        <authorList>
            <person name="Wang Z."/>
            <person name="Wu M."/>
        </authorList>
    </citation>
    <scope>NUCLEOTIDE SEQUENCE [LARGE SCALE GENOMIC DNA]</scope>
    <source>
        <strain evidence="11">PRA3</strain>
    </source>
</reference>
<comment type="subcellular location">
    <subcellularLocation>
        <location evidence="1">Cell membrane</location>
        <topology evidence="1">Multi-pass membrane protein</topology>
    </subcellularLocation>
</comment>
<dbReference type="InterPro" id="IPR003593">
    <property type="entry name" value="AAA+_ATPase"/>
</dbReference>
<dbReference type="PANTHER" id="PTHR43394:SF1">
    <property type="entry name" value="ATP-BINDING CASSETTE SUB-FAMILY B MEMBER 10, MITOCHONDRIAL"/>
    <property type="match status" value="1"/>
</dbReference>
<feature type="transmembrane region" description="Helical" evidence="8">
    <location>
        <begin position="142"/>
        <end position="161"/>
    </location>
</feature>
<dbReference type="eggNOG" id="COG1132">
    <property type="taxonomic scope" value="Bacteria"/>
</dbReference>
<organism evidence="11 12">
    <name type="scientific">Candidatus Odyssella acanthamoebae</name>
    <dbReference type="NCBI Taxonomy" id="91604"/>
    <lineage>
        <taxon>Bacteria</taxon>
        <taxon>Pseudomonadati</taxon>
        <taxon>Pseudomonadota</taxon>
        <taxon>Alphaproteobacteria</taxon>
        <taxon>Holosporales</taxon>
        <taxon>Candidatus Paracaedibacteraceae</taxon>
        <taxon>Candidatus Odyssella</taxon>
    </lineage>
</organism>
<evidence type="ECO:0000259" key="10">
    <source>
        <dbReference type="PROSITE" id="PS50929"/>
    </source>
</evidence>
<evidence type="ECO:0000256" key="5">
    <source>
        <dbReference type="ARBA" id="ARBA00022840"/>
    </source>
</evidence>
<dbReference type="InterPro" id="IPR027417">
    <property type="entry name" value="P-loop_NTPase"/>
</dbReference>
<dbReference type="GO" id="GO:0016887">
    <property type="term" value="F:ATP hydrolysis activity"/>
    <property type="evidence" value="ECO:0007669"/>
    <property type="project" value="InterPro"/>
</dbReference>
<keyword evidence="3 8" id="KW-0812">Transmembrane</keyword>
<dbReference type="EMBL" id="CP008941">
    <property type="protein sequence ID" value="AIK95999.1"/>
    <property type="molecule type" value="Genomic_DNA"/>
</dbReference>
<dbReference type="Proteomes" id="UP000028926">
    <property type="component" value="Chromosome"/>
</dbReference>
<feature type="transmembrane region" description="Helical" evidence="8">
    <location>
        <begin position="59"/>
        <end position="84"/>
    </location>
</feature>
<dbReference type="PROSITE" id="PS00211">
    <property type="entry name" value="ABC_TRANSPORTER_1"/>
    <property type="match status" value="1"/>
</dbReference>
<evidence type="ECO:0000313" key="11">
    <source>
        <dbReference type="EMBL" id="AIK95999.1"/>
    </source>
</evidence>
<dbReference type="KEGG" id="paca:ID47_03465"/>
<dbReference type="InterPro" id="IPR039421">
    <property type="entry name" value="Type_1_exporter"/>
</dbReference>
<dbReference type="Gene3D" id="3.40.50.300">
    <property type="entry name" value="P-loop containing nucleotide triphosphate hydrolases"/>
    <property type="match status" value="1"/>
</dbReference>
<evidence type="ECO:0000313" key="12">
    <source>
        <dbReference type="Proteomes" id="UP000028926"/>
    </source>
</evidence>
<dbReference type="Pfam" id="PF00005">
    <property type="entry name" value="ABC_tran"/>
    <property type="match status" value="1"/>
</dbReference>
<keyword evidence="5" id="KW-0067">ATP-binding</keyword>
<evidence type="ECO:0000259" key="9">
    <source>
        <dbReference type="PROSITE" id="PS50893"/>
    </source>
</evidence>
<evidence type="ECO:0000256" key="7">
    <source>
        <dbReference type="ARBA" id="ARBA00023136"/>
    </source>
</evidence>
<dbReference type="STRING" id="91604.ID47_03465"/>
<evidence type="ECO:0000256" key="4">
    <source>
        <dbReference type="ARBA" id="ARBA00022741"/>
    </source>
</evidence>
<feature type="transmembrane region" description="Helical" evidence="8">
    <location>
        <begin position="249"/>
        <end position="270"/>
    </location>
</feature>
<dbReference type="InterPro" id="IPR011527">
    <property type="entry name" value="ABC1_TM_dom"/>
</dbReference>
<gene>
    <name evidence="11" type="ORF">ID47_03465</name>
</gene>
<feature type="domain" description="ABC transmembrane type-1" evidence="10">
    <location>
        <begin position="42"/>
        <end position="310"/>
    </location>
</feature>
<accession>A0A077AVD5</accession>
<dbReference type="RefSeq" id="WP_038463806.1">
    <property type="nucleotide sequence ID" value="NZ_CP008941.1"/>
</dbReference>
<dbReference type="FunFam" id="3.40.50.300:FF:000287">
    <property type="entry name" value="Multidrug ABC transporter ATP-binding protein"/>
    <property type="match status" value="1"/>
</dbReference>
<dbReference type="SUPFAM" id="SSF90123">
    <property type="entry name" value="ABC transporter transmembrane region"/>
    <property type="match status" value="1"/>
</dbReference>
<dbReference type="PROSITE" id="PS50929">
    <property type="entry name" value="ABC_TM1F"/>
    <property type="match status" value="1"/>
</dbReference>
<keyword evidence="2" id="KW-0813">Transport</keyword>
<name>A0A077AVD5_9PROT</name>
<feature type="domain" description="ABC transporter" evidence="9">
    <location>
        <begin position="344"/>
        <end position="578"/>
    </location>
</feature>
<proteinExistence type="predicted"/>